<keyword evidence="7 9" id="KW-0406">Ion transport</keyword>
<feature type="transmembrane region" description="Helical" evidence="9">
    <location>
        <begin position="685"/>
        <end position="704"/>
    </location>
</feature>
<keyword evidence="3 9" id="KW-0812">Transmembrane</keyword>
<feature type="compositionally biased region" description="Basic and acidic residues" evidence="10">
    <location>
        <begin position="785"/>
        <end position="796"/>
    </location>
</feature>
<comment type="catalytic activity">
    <reaction evidence="9">
        <text>diphosphate + H2O + H(+)(in) = 2 phosphate + 2 H(+)(out)</text>
        <dbReference type="Rhea" id="RHEA:13973"/>
        <dbReference type="ChEBI" id="CHEBI:15377"/>
        <dbReference type="ChEBI" id="CHEBI:15378"/>
        <dbReference type="ChEBI" id="CHEBI:33019"/>
        <dbReference type="ChEBI" id="CHEBI:43474"/>
        <dbReference type="EC" id="7.1.3.1"/>
    </reaction>
</comment>
<feature type="transmembrane region" description="Helical" evidence="9">
    <location>
        <begin position="59"/>
        <end position="75"/>
    </location>
</feature>
<comment type="caution">
    <text evidence="9">Lacks conserved residue(s) required for the propagation of feature annotation.</text>
</comment>
<keyword evidence="2 9" id="KW-0813">Transport</keyword>
<evidence type="ECO:0000256" key="3">
    <source>
        <dbReference type="ARBA" id="ARBA00022692"/>
    </source>
</evidence>
<feature type="transmembrane region" description="Helical" evidence="9">
    <location>
        <begin position="526"/>
        <end position="548"/>
    </location>
</feature>
<name>A0A7W9YLF6_9ACTN</name>
<feature type="transmembrane region" description="Helical" evidence="9">
    <location>
        <begin position="593"/>
        <end position="611"/>
    </location>
</feature>
<dbReference type="Pfam" id="PF03030">
    <property type="entry name" value="H_PPase"/>
    <property type="match status" value="1"/>
</dbReference>
<comment type="cofactor">
    <cofactor evidence="9">
        <name>Mg(2+)</name>
        <dbReference type="ChEBI" id="CHEBI:18420"/>
    </cofactor>
</comment>
<dbReference type="HAMAP" id="MF_01129">
    <property type="entry name" value="PPase_energized_pump"/>
    <property type="match status" value="1"/>
</dbReference>
<feature type="transmembrane region" description="Helical" evidence="9">
    <location>
        <begin position="259"/>
        <end position="280"/>
    </location>
</feature>
<feature type="transmembrane region" description="Helical" evidence="9">
    <location>
        <begin position="710"/>
        <end position="727"/>
    </location>
</feature>
<evidence type="ECO:0000256" key="4">
    <source>
        <dbReference type="ARBA" id="ARBA00022842"/>
    </source>
</evidence>
<evidence type="ECO:0000256" key="1">
    <source>
        <dbReference type="ARBA" id="ARBA00004127"/>
    </source>
</evidence>
<dbReference type="PIRSF" id="PIRSF001265">
    <property type="entry name" value="H+-PPase"/>
    <property type="match status" value="1"/>
</dbReference>
<keyword evidence="9" id="KW-0375">Hydrogen ion transport</keyword>
<feature type="transmembrane region" description="Helical" evidence="9">
    <location>
        <begin position="136"/>
        <end position="158"/>
    </location>
</feature>
<evidence type="ECO:0000313" key="11">
    <source>
        <dbReference type="EMBL" id="MBB6174150.1"/>
    </source>
</evidence>
<reference evidence="11 12" key="1">
    <citation type="submission" date="2020-08" db="EMBL/GenBank/DDBJ databases">
        <title>Sequencing the genomes of 1000 actinobacteria strains.</title>
        <authorList>
            <person name="Klenk H.-P."/>
        </authorList>
    </citation>
    <scope>NUCLEOTIDE SEQUENCE [LARGE SCALE GENOMIC DNA]</scope>
    <source>
        <strain evidence="11 12">DSM 46659</strain>
    </source>
</reference>
<dbReference type="AlphaFoldDB" id="A0A7W9YLF6"/>
<comment type="subcellular location">
    <subcellularLocation>
        <location evidence="9">Cell membrane</location>
        <topology evidence="9">Multi-pass membrane protein</topology>
    </subcellularLocation>
    <subcellularLocation>
        <location evidence="1">Endomembrane system</location>
        <topology evidence="1">Multi-pass membrane protein</topology>
    </subcellularLocation>
</comment>
<accession>A0A7W9YLF6</accession>
<dbReference type="NCBIfam" id="NF001952">
    <property type="entry name" value="PRK00733.1-4"/>
    <property type="match status" value="1"/>
</dbReference>
<feature type="transmembrane region" description="Helical" evidence="9">
    <location>
        <begin position="617"/>
        <end position="636"/>
    </location>
</feature>
<dbReference type="EMBL" id="JACHDS010000001">
    <property type="protein sequence ID" value="MBB6174150.1"/>
    <property type="molecule type" value="Genomic_DNA"/>
</dbReference>
<comment type="function">
    <text evidence="9">Proton pump that utilizes the energy of pyrophosphate hydrolysis as the driving force for proton movement across the membrane. Generates a proton motive force.</text>
</comment>
<feature type="transmembrane region" description="Helical" evidence="9">
    <location>
        <begin position="416"/>
        <end position="440"/>
    </location>
</feature>
<evidence type="ECO:0000256" key="6">
    <source>
        <dbReference type="ARBA" id="ARBA00022989"/>
    </source>
</evidence>
<dbReference type="Proteomes" id="UP000546642">
    <property type="component" value="Unassembled WGS sequence"/>
</dbReference>
<keyword evidence="11" id="KW-0378">Hydrolase</keyword>
<dbReference type="EC" id="7.1.3.1" evidence="9"/>
<feature type="transmembrane region" description="Helical" evidence="9">
    <location>
        <begin position="164"/>
        <end position="182"/>
    </location>
</feature>
<feature type="transmembrane region" description="Helical" evidence="9">
    <location>
        <begin position="87"/>
        <end position="107"/>
    </location>
</feature>
<keyword evidence="12" id="KW-1185">Reference proteome</keyword>
<dbReference type="GO" id="GO:0000287">
    <property type="term" value="F:magnesium ion binding"/>
    <property type="evidence" value="ECO:0007669"/>
    <property type="project" value="UniProtKB-UniRule"/>
</dbReference>
<dbReference type="RefSeq" id="WP_246421819.1">
    <property type="nucleotide sequence ID" value="NZ_JACHDS010000001.1"/>
</dbReference>
<dbReference type="GO" id="GO:0009678">
    <property type="term" value="F:diphosphate hydrolysis-driven proton transmembrane transporter activity"/>
    <property type="evidence" value="ECO:0007669"/>
    <property type="project" value="UniProtKB-UniRule"/>
</dbReference>
<keyword evidence="9" id="KW-1003">Cell membrane</keyword>
<sequence length="796" mass="80879">MNFTLVIVVLVVALLALAFAAMLVREVLAAGQGTERMQNIALAVQEGAAAYLKRQFRTLIIFVVAIPLLLLLLPADSEAVRYGRSLFFALGAVLSALTGFIGMWLAVRGNVRVAAAAREGGETGGRTAMRIAFRTGGVAGMITVGLGLLGAALVVLIYQGDAPVVLEGFGFGAALLAMFMRVGGGIFTKAADVGADLVGKVEQGIPEDDPRNAATIADNVGDNVGDCAGMAADLFESYAVVLVASLILGRVAFGVEGLVFPLLVPMIGVITAMIGIFIVAPRAKDKSAMAAINRGFFISAVISAVLVAITAVVYLPTSFAELSGVSEEIAAHDGNPQYIAIGAVLVGLVLAAAIQLLTGYFTETDRRPVKDIGESSQTGAATVILSGISVGLESAVYSALLIAGAVYAAFLIGGSSITISLFAVALAGTGLLTTVGVIVAMDTFGPVSDNAQGIAEMSGDVEGKGADILTSLDAVGNTTKAITKGIAIATAVLAATALFGAFRTSVEAALGAQADTFSLSIDQPNVLVGVIIGAAVVFLFSGLAVMAVGRAAGRVVLEVREQFRTRPGIMDGTEKPQYARVVDICTRDSLRELVTPGLLAVLTPIAVGFALGYAPLGAFLGGAIAAGALMAVFLANSGGAWDNAKKLVEDGHYGGKGSEAHEATVIGDTVGDPFKDTAGPAINPLLKVMNLVALIIAPSVVLYWPNTGLRIGVAAVAVAVIVGAIIWSKRRHDGGPAESTVEARGDAPQVESPGEEVDPAATSLNGKKTAADSDDGDSGTGGSKAEARASDAGLKD</sequence>
<feature type="region of interest" description="Disordered" evidence="10">
    <location>
        <begin position="731"/>
        <end position="796"/>
    </location>
</feature>
<feature type="transmembrane region" description="Helical" evidence="9">
    <location>
        <begin position="337"/>
        <end position="362"/>
    </location>
</feature>
<feature type="site" description="Determinant of potassium independence" evidence="9">
    <location>
        <position position="480"/>
    </location>
</feature>
<dbReference type="NCBIfam" id="TIGR01104">
    <property type="entry name" value="V_PPase"/>
    <property type="match status" value="1"/>
</dbReference>
<dbReference type="NCBIfam" id="NF001960">
    <property type="entry name" value="PRK00733.3-5"/>
    <property type="match status" value="1"/>
</dbReference>
<dbReference type="GO" id="GO:0004427">
    <property type="term" value="F:inorganic diphosphate phosphatase activity"/>
    <property type="evidence" value="ECO:0007669"/>
    <property type="project" value="UniProtKB-UniRule"/>
</dbReference>
<comment type="caution">
    <text evidence="11">The sequence shown here is derived from an EMBL/GenBank/DDBJ whole genome shotgun (WGS) entry which is preliminary data.</text>
</comment>
<keyword evidence="5 9" id="KW-1278">Translocase</keyword>
<dbReference type="InterPro" id="IPR004131">
    <property type="entry name" value="PPase-energised_H-pump"/>
</dbReference>
<evidence type="ECO:0000256" key="5">
    <source>
        <dbReference type="ARBA" id="ARBA00022967"/>
    </source>
</evidence>
<keyword evidence="4 9" id="KW-0460">Magnesium</keyword>
<dbReference type="GO" id="GO:0005886">
    <property type="term" value="C:plasma membrane"/>
    <property type="evidence" value="ECO:0007669"/>
    <property type="project" value="UniProtKB-SubCell"/>
</dbReference>
<feature type="transmembrane region" description="Helical" evidence="9">
    <location>
        <begin position="292"/>
        <end position="317"/>
    </location>
</feature>
<comment type="subunit">
    <text evidence="9">Homodimer.</text>
</comment>
<keyword evidence="6 9" id="KW-1133">Transmembrane helix</keyword>
<evidence type="ECO:0000256" key="9">
    <source>
        <dbReference type="HAMAP-Rule" id="MF_01129"/>
    </source>
</evidence>
<keyword evidence="8 9" id="KW-0472">Membrane</keyword>
<feature type="transmembrane region" description="Helical" evidence="9">
    <location>
        <begin position="383"/>
        <end position="410"/>
    </location>
</feature>
<protein>
    <recommendedName>
        <fullName evidence="9">K(+)-insensitive pyrophosphate-energized proton pump</fullName>
        <ecNumber evidence="9">7.1.3.1</ecNumber>
    </recommendedName>
    <alternativeName>
        <fullName evidence="9">Membrane-bound proton-translocating pyrophosphatase</fullName>
    </alternativeName>
    <alternativeName>
        <fullName evidence="9">Pyrophosphate-energized inorganic pyrophosphatase</fullName>
        <shortName evidence="9">H(+)-PPase</shortName>
    </alternativeName>
</protein>
<organism evidence="11 12">
    <name type="scientific">Nocardiopsis mwathae</name>
    <dbReference type="NCBI Taxonomy" id="1472723"/>
    <lineage>
        <taxon>Bacteria</taxon>
        <taxon>Bacillati</taxon>
        <taxon>Actinomycetota</taxon>
        <taxon>Actinomycetes</taxon>
        <taxon>Streptosporangiales</taxon>
        <taxon>Nocardiopsidaceae</taxon>
        <taxon>Nocardiopsis</taxon>
    </lineage>
</organism>
<dbReference type="GO" id="GO:0012505">
    <property type="term" value="C:endomembrane system"/>
    <property type="evidence" value="ECO:0007669"/>
    <property type="project" value="UniProtKB-SubCell"/>
</dbReference>
<proteinExistence type="inferred from homology"/>
<comment type="similarity">
    <text evidence="9">Belongs to the H(+)-translocating pyrophosphatase (TC 3.A.10) family. K(+)-insensitive subfamily.</text>
</comment>
<evidence type="ECO:0000256" key="2">
    <source>
        <dbReference type="ARBA" id="ARBA00022448"/>
    </source>
</evidence>
<evidence type="ECO:0000313" key="12">
    <source>
        <dbReference type="Proteomes" id="UP000546642"/>
    </source>
</evidence>
<dbReference type="PANTHER" id="PTHR31998">
    <property type="entry name" value="K(+)-INSENSITIVE PYROPHOSPHATE-ENERGIZED PROTON PUMP"/>
    <property type="match status" value="1"/>
</dbReference>
<evidence type="ECO:0000256" key="7">
    <source>
        <dbReference type="ARBA" id="ARBA00023065"/>
    </source>
</evidence>
<feature type="transmembrane region" description="Helical" evidence="9">
    <location>
        <begin position="235"/>
        <end position="253"/>
    </location>
</feature>
<evidence type="ECO:0000256" key="10">
    <source>
        <dbReference type="SAM" id="MobiDB-lite"/>
    </source>
</evidence>
<evidence type="ECO:0000256" key="8">
    <source>
        <dbReference type="ARBA" id="ARBA00023136"/>
    </source>
</evidence>
<gene>
    <name evidence="9" type="primary">hppA</name>
    <name evidence="11" type="ORF">HNR23_004210</name>
</gene>
<feature type="transmembrane region" description="Helical" evidence="9">
    <location>
        <begin position="486"/>
        <end position="506"/>
    </location>
</feature>